<dbReference type="SUPFAM" id="SSF55073">
    <property type="entry name" value="Nucleotide cyclase"/>
    <property type="match status" value="1"/>
</dbReference>
<evidence type="ECO:0000256" key="1">
    <source>
        <dbReference type="ARBA" id="ARBA00012528"/>
    </source>
</evidence>
<feature type="repeat" description="TPR" evidence="3">
    <location>
        <begin position="648"/>
        <end position="681"/>
    </location>
</feature>
<dbReference type="InterPro" id="IPR000160">
    <property type="entry name" value="GGDEF_dom"/>
</dbReference>
<protein>
    <recommendedName>
        <fullName evidence="1">diguanylate cyclase</fullName>
        <ecNumber evidence="1">2.7.7.65</ecNumber>
    </recommendedName>
</protein>
<evidence type="ECO:0000259" key="4">
    <source>
        <dbReference type="PROSITE" id="PS50887"/>
    </source>
</evidence>
<evidence type="ECO:0000313" key="5">
    <source>
        <dbReference type="EMBL" id="EGJ50302.1"/>
    </source>
</evidence>
<dbReference type="SMART" id="SM00267">
    <property type="entry name" value="GGDEF"/>
    <property type="match status" value="1"/>
</dbReference>
<keyword evidence="3" id="KW-0802">TPR repeat</keyword>
<dbReference type="GO" id="GO:0043709">
    <property type="term" value="P:cell adhesion involved in single-species biofilm formation"/>
    <property type="evidence" value="ECO:0007669"/>
    <property type="project" value="TreeGrafter"/>
</dbReference>
<evidence type="ECO:0000313" key="6">
    <source>
        <dbReference type="Proteomes" id="UP000007844"/>
    </source>
</evidence>
<dbReference type="Gene3D" id="3.30.70.270">
    <property type="match status" value="2"/>
</dbReference>
<gene>
    <name evidence="5" type="ORF">Desaf_1973</name>
</gene>
<dbReference type="eggNOG" id="COG0457">
    <property type="taxonomic scope" value="Bacteria"/>
</dbReference>
<proteinExistence type="predicted"/>
<dbReference type="PANTHER" id="PTHR45138:SF9">
    <property type="entry name" value="DIGUANYLATE CYCLASE DGCM-RELATED"/>
    <property type="match status" value="1"/>
</dbReference>
<dbReference type="GO" id="GO:0005886">
    <property type="term" value="C:plasma membrane"/>
    <property type="evidence" value="ECO:0007669"/>
    <property type="project" value="TreeGrafter"/>
</dbReference>
<dbReference type="EC" id="2.7.7.65" evidence="1"/>
<dbReference type="InterPro" id="IPR019734">
    <property type="entry name" value="TPR_rpt"/>
</dbReference>
<comment type="catalytic activity">
    <reaction evidence="2">
        <text>2 GTP = 3',3'-c-di-GMP + 2 diphosphate</text>
        <dbReference type="Rhea" id="RHEA:24898"/>
        <dbReference type="ChEBI" id="CHEBI:33019"/>
        <dbReference type="ChEBI" id="CHEBI:37565"/>
        <dbReference type="ChEBI" id="CHEBI:58805"/>
        <dbReference type="EC" id="2.7.7.65"/>
    </reaction>
</comment>
<sequence length="814" mass="89818">MNLLRADKVRLTKRDLVRWEHFIKDELSEFVAFTSYSLYFPHSGSQAEAAWKSRSFDPARGEALYLPDEQRLFLPLSSGGDVLGVFVAKGVALPAPQVLPHLLTQIGELVLDKLLLYRAGISDPLTGLFNSSAFLHALEREIELIQNCMLPEEDAGPDTALTPFSGRCGLLVMDVDHFQRINDACGYTFGEQCLAELGKLLKELCPDPSIAGRIGEDQFALLCPDASPAACQRLAERIQRAVAGKIFEDPLTGEQLALTVSIGSANYPADLRGSQLRQAVPERARILLRKARKALATAKAHGRSRSFAFERILADGGNVLEILPLNRLSVSLGRRVDAQEGMRFLVASREWDREAEVTSGDGERLTGRYPAMYKGEVMLVEVQEDMAFADVLHISDAAWPIAPGDRLTLVPKADTLPGDGATASGAASPDLLTGLHAYRGFMESFAQARLDAECFTLALVRITAGEQRSLQPSAFLKEVDTHVREVAELSRDLFGPDVLAGRYSLNSICYYLPGQAPKTHIERFTELVTAAQERLGLILAAGLASYPFLAYTKAEIVENCRKALDHALMLPQPMVAMFDSISLNVSADRHFAQGDLYAAVEEYKRSLLADQENHLAANSLGICYARLGRPEQALTLFEIVAAKHPEDLMAAYNLGTTSLRLGEFERARAAFERCLKLKPGHVYSLIRLGQLAERDNDLPTAGEYYLRASETKIGRILTMRHLARLDLAEGRFEEARENLHQALILNPYDAMAVHLMAKLYLEAGEDPEIAETLARQSVTLKPDKAQYWRLLAQALEACGKPDEARKAMERAESL</sequence>
<dbReference type="InterPro" id="IPR011990">
    <property type="entry name" value="TPR-like_helical_dom_sf"/>
</dbReference>
<dbReference type="GO" id="GO:1902201">
    <property type="term" value="P:negative regulation of bacterial-type flagellum-dependent cell motility"/>
    <property type="evidence" value="ECO:0007669"/>
    <property type="project" value="TreeGrafter"/>
</dbReference>
<feature type="domain" description="GGDEF" evidence="4">
    <location>
        <begin position="166"/>
        <end position="311"/>
    </location>
</feature>
<dbReference type="GO" id="GO:0004674">
    <property type="term" value="F:protein serine/threonine kinase activity"/>
    <property type="evidence" value="ECO:0007669"/>
    <property type="project" value="UniProtKB-KW"/>
</dbReference>
<evidence type="ECO:0000256" key="3">
    <source>
        <dbReference type="PROSITE-ProRule" id="PRU00339"/>
    </source>
</evidence>
<dbReference type="Pfam" id="PF00990">
    <property type="entry name" value="GGDEF"/>
    <property type="match status" value="1"/>
</dbReference>
<dbReference type="PROSITE" id="PS50887">
    <property type="entry name" value="GGDEF"/>
    <property type="match status" value="1"/>
</dbReference>
<dbReference type="InterPro" id="IPR029787">
    <property type="entry name" value="Nucleotide_cyclase"/>
</dbReference>
<dbReference type="GO" id="GO:0052621">
    <property type="term" value="F:diguanylate cyclase activity"/>
    <property type="evidence" value="ECO:0007669"/>
    <property type="project" value="UniProtKB-EC"/>
</dbReference>
<dbReference type="CDD" id="cd01949">
    <property type="entry name" value="GGDEF"/>
    <property type="match status" value="1"/>
</dbReference>
<dbReference type="PROSITE" id="PS50005">
    <property type="entry name" value="TPR"/>
    <property type="match status" value="2"/>
</dbReference>
<evidence type="ECO:0000256" key="2">
    <source>
        <dbReference type="ARBA" id="ARBA00034247"/>
    </source>
</evidence>
<dbReference type="Gene3D" id="1.25.40.10">
    <property type="entry name" value="Tetratricopeptide repeat domain"/>
    <property type="match status" value="2"/>
</dbReference>
<dbReference type="KEGG" id="daf:Desaf_1973"/>
<dbReference type="InterPro" id="IPR043128">
    <property type="entry name" value="Rev_trsase/Diguanyl_cyclase"/>
</dbReference>
<dbReference type="Pfam" id="PF13432">
    <property type="entry name" value="TPR_16"/>
    <property type="match status" value="1"/>
</dbReference>
<dbReference type="eggNOG" id="COG2199">
    <property type="taxonomic scope" value="Bacteria"/>
</dbReference>
<dbReference type="STRING" id="690850.Desaf_1973"/>
<name>F3Z358_DESAF</name>
<dbReference type="Pfam" id="PF14559">
    <property type="entry name" value="TPR_19"/>
    <property type="match status" value="1"/>
</dbReference>
<keyword evidence="5" id="KW-0723">Serine/threonine-protein kinase</keyword>
<dbReference type="HOGENOM" id="CLU_351178_0_0_7"/>
<dbReference type="SUPFAM" id="SSF48452">
    <property type="entry name" value="TPR-like"/>
    <property type="match status" value="1"/>
</dbReference>
<dbReference type="NCBIfam" id="TIGR00254">
    <property type="entry name" value="GGDEF"/>
    <property type="match status" value="1"/>
</dbReference>
<dbReference type="Proteomes" id="UP000007844">
    <property type="component" value="Chromosome"/>
</dbReference>
<keyword evidence="5" id="KW-0808">Transferase</keyword>
<keyword evidence="6" id="KW-1185">Reference proteome</keyword>
<organism evidence="5 6">
    <name type="scientific">Desulfocurvibacter africanus subsp. africanus str. Walvis Bay</name>
    <dbReference type="NCBI Taxonomy" id="690850"/>
    <lineage>
        <taxon>Bacteria</taxon>
        <taxon>Pseudomonadati</taxon>
        <taxon>Thermodesulfobacteriota</taxon>
        <taxon>Desulfovibrionia</taxon>
        <taxon>Desulfovibrionales</taxon>
        <taxon>Desulfovibrionaceae</taxon>
        <taxon>Desulfocurvibacter</taxon>
    </lineage>
</organism>
<dbReference type="AlphaFoldDB" id="F3Z358"/>
<dbReference type="EMBL" id="CP003221">
    <property type="protein sequence ID" value="EGJ50302.1"/>
    <property type="molecule type" value="Genomic_DNA"/>
</dbReference>
<dbReference type="PANTHER" id="PTHR45138">
    <property type="entry name" value="REGULATORY COMPONENTS OF SENSORY TRANSDUCTION SYSTEM"/>
    <property type="match status" value="1"/>
</dbReference>
<keyword evidence="5" id="KW-0418">Kinase</keyword>
<feature type="repeat" description="TPR" evidence="3">
    <location>
        <begin position="716"/>
        <end position="749"/>
    </location>
</feature>
<reference evidence="5 6" key="1">
    <citation type="journal article" date="2011" name="J. Bacteriol.">
        <title>Genome sequence of the mercury-methylating and pleomorphic Desulfovibrio africanus Strain Walvis Bay.</title>
        <authorList>
            <person name="Brown S.D."/>
            <person name="Wall J.D."/>
            <person name="Kucken A.M."/>
            <person name="Gilmour C.C."/>
            <person name="Podar M."/>
            <person name="Brandt C.C."/>
            <person name="Teshima H."/>
            <person name="Detter J.C."/>
            <person name="Han C.S."/>
            <person name="Land M.L."/>
            <person name="Lucas S."/>
            <person name="Han J."/>
            <person name="Pennacchio L."/>
            <person name="Nolan M."/>
            <person name="Pitluck S."/>
            <person name="Woyke T."/>
            <person name="Goodwin L."/>
            <person name="Palumbo A.V."/>
            <person name="Elias D.A."/>
        </authorList>
    </citation>
    <scope>NUCLEOTIDE SEQUENCE [LARGE SCALE GENOMIC DNA]</scope>
    <source>
        <strain evidence="5 6">Walvis Bay</strain>
    </source>
</reference>
<accession>F3Z358</accession>
<dbReference type="InterPro" id="IPR050469">
    <property type="entry name" value="Diguanylate_Cyclase"/>
</dbReference>
<dbReference type="RefSeq" id="WP_014260053.1">
    <property type="nucleotide sequence ID" value="NC_016629.1"/>
</dbReference>
<dbReference type="SMART" id="SM00028">
    <property type="entry name" value="TPR"/>
    <property type="match status" value="5"/>
</dbReference>